<reference evidence="1 2" key="2">
    <citation type="submission" date="2007-08" db="EMBL/GenBank/DDBJ databases">
        <authorList>
            <person name="Fulton L."/>
            <person name="Clifton S."/>
            <person name="Fulton B."/>
            <person name="Xu J."/>
            <person name="Minx P."/>
            <person name="Pepin K.H."/>
            <person name="Johnson M."/>
            <person name="Thiruvilangam P."/>
            <person name="Bhonagiri V."/>
            <person name="Nash W.E."/>
            <person name="Wang C."/>
            <person name="Mardis E.R."/>
            <person name="Wilson R.K."/>
        </authorList>
    </citation>
    <scope>NUCLEOTIDE SEQUENCE [LARGE SCALE GENOMIC DNA]</scope>
    <source>
        <strain evidence="1 2">DSM 753</strain>
    </source>
</reference>
<reference evidence="1 2" key="1">
    <citation type="submission" date="2007-08" db="EMBL/GenBank/DDBJ databases">
        <title>Draft genome sequence of Clostridium leptum (DSM 753).</title>
        <authorList>
            <person name="Sudarsanam P."/>
            <person name="Ley R."/>
            <person name="Guruge J."/>
            <person name="Turnbaugh P.J."/>
            <person name="Mahowald M."/>
            <person name="Liep D."/>
            <person name="Gordon J."/>
        </authorList>
    </citation>
    <scope>NUCLEOTIDE SEQUENCE [LARGE SCALE GENOMIC DNA]</scope>
    <source>
        <strain evidence="1 2">DSM 753</strain>
    </source>
</reference>
<gene>
    <name evidence="1" type="ORF">CLOLEP_02836</name>
</gene>
<organism evidence="1 2">
    <name type="scientific">[Clostridium] leptum DSM 753</name>
    <dbReference type="NCBI Taxonomy" id="428125"/>
    <lineage>
        <taxon>Bacteria</taxon>
        <taxon>Bacillati</taxon>
        <taxon>Bacillota</taxon>
        <taxon>Clostridia</taxon>
        <taxon>Eubacteriales</taxon>
        <taxon>Oscillospiraceae</taxon>
        <taxon>Oscillospiraceae incertae sedis</taxon>
    </lineage>
</organism>
<protein>
    <submittedName>
        <fullName evidence="1">Uncharacterized protein</fullName>
    </submittedName>
</protein>
<accession>A7VW72</accession>
<evidence type="ECO:0000313" key="1">
    <source>
        <dbReference type="EMBL" id="EDO60019.1"/>
    </source>
</evidence>
<proteinExistence type="predicted"/>
<evidence type="ECO:0000313" key="2">
    <source>
        <dbReference type="Proteomes" id="UP000003490"/>
    </source>
</evidence>
<comment type="caution">
    <text evidence="1">The sequence shown here is derived from an EMBL/GenBank/DDBJ whole genome shotgun (WGS) entry which is preliminary data.</text>
</comment>
<dbReference type="HOGENOM" id="CLU_3166480_0_0_9"/>
<dbReference type="Proteomes" id="UP000003490">
    <property type="component" value="Unassembled WGS sequence"/>
</dbReference>
<dbReference type="EMBL" id="ABCB02000020">
    <property type="protein sequence ID" value="EDO60019.1"/>
    <property type="molecule type" value="Genomic_DNA"/>
</dbReference>
<name>A7VW72_9FIRM</name>
<sequence length="47" mass="5830">MLRPRFYEIEKVYRLSFPAFLFFINEKELCWKMAETSRRISSKIKII</sequence>
<dbReference type="AlphaFoldDB" id="A7VW72"/>